<dbReference type="SUPFAM" id="SSF55729">
    <property type="entry name" value="Acyl-CoA N-acyltransferases (Nat)"/>
    <property type="match status" value="1"/>
</dbReference>
<dbReference type="InterPro" id="IPR016181">
    <property type="entry name" value="Acyl_CoA_acyltransferase"/>
</dbReference>
<dbReference type="InterPro" id="IPR052564">
    <property type="entry name" value="N-acetyltrans/Recomb-assoc"/>
</dbReference>
<organism evidence="2 3">
    <name type="scientific">Albidovulum sediminis</name>
    <dbReference type="NCBI Taxonomy" id="3066345"/>
    <lineage>
        <taxon>Bacteria</taxon>
        <taxon>Pseudomonadati</taxon>
        <taxon>Pseudomonadota</taxon>
        <taxon>Alphaproteobacteria</taxon>
        <taxon>Rhodobacterales</taxon>
        <taxon>Paracoccaceae</taxon>
        <taxon>Albidovulum</taxon>
    </lineage>
</organism>
<protein>
    <submittedName>
        <fullName evidence="2">GNAT family N-acetyltransferase</fullName>
        <ecNumber evidence="2">2.3.1.-</ecNumber>
    </submittedName>
</protein>
<keyword evidence="2" id="KW-0012">Acyltransferase</keyword>
<dbReference type="EMBL" id="JAOCQF010000001">
    <property type="protein sequence ID" value="MCT8328499.1"/>
    <property type="molecule type" value="Genomic_DNA"/>
</dbReference>
<reference evidence="3" key="1">
    <citation type="submission" date="2023-07" db="EMBL/GenBank/DDBJ databases">
        <title>Defluviimonas sediminis sp. nov., isolated from mangrove sediment.</title>
        <authorList>
            <person name="Liu L."/>
            <person name="Li J."/>
            <person name="Huang Y."/>
            <person name="Pan J."/>
            <person name="Li M."/>
        </authorList>
    </citation>
    <scope>NUCLEOTIDE SEQUENCE [LARGE SCALE GENOMIC DNA]</scope>
    <source>
        <strain evidence="3">FT324</strain>
    </source>
</reference>
<dbReference type="InterPro" id="IPR000182">
    <property type="entry name" value="GNAT_dom"/>
</dbReference>
<dbReference type="RefSeq" id="WP_261493929.1">
    <property type="nucleotide sequence ID" value="NZ_JAOCQF010000001.1"/>
</dbReference>
<dbReference type="CDD" id="cd04301">
    <property type="entry name" value="NAT_SF"/>
    <property type="match status" value="1"/>
</dbReference>
<dbReference type="PROSITE" id="PS51186">
    <property type="entry name" value="GNAT"/>
    <property type="match status" value="1"/>
</dbReference>
<dbReference type="PANTHER" id="PTHR43451">
    <property type="entry name" value="ACETYLTRANSFERASE (GNAT) FAMILY PROTEIN"/>
    <property type="match status" value="1"/>
</dbReference>
<dbReference type="EC" id="2.3.1.-" evidence="2"/>
<name>A0ABT2NKM7_9RHOB</name>
<gene>
    <name evidence="2" type="ORF">N5I32_03120</name>
</gene>
<sequence length="157" mass="17770">MRVRAYRPEDRAAKAQVFYRAVREGAAPFYDAAQRAVWAPSPEPDWAEPDPQIDQWCWVAEDESGMTGFMSLDREGYLDMAFVLPEVMGKGVADALYRALLDHARAEGLPRLTVRASHLARRFFAKQGWQVDAAENFVVDGQTYETFLMSLDLGPRP</sequence>
<evidence type="ECO:0000259" key="1">
    <source>
        <dbReference type="PROSITE" id="PS51186"/>
    </source>
</evidence>
<dbReference type="Proteomes" id="UP001205601">
    <property type="component" value="Unassembled WGS sequence"/>
</dbReference>
<dbReference type="GO" id="GO:0016746">
    <property type="term" value="F:acyltransferase activity"/>
    <property type="evidence" value="ECO:0007669"/>
    <property type="project" value="UniProtKB-KW"/>
</dbReference>
<proteinExistence type="predicted"/>
<evidence type="ECO:0000313" key="3">
    <source>
        <dbReference type="Proteomes" id="UP001205601"/>
    </source>
</evidence>
<accession>A0ABT2NKM7</accession>
<dbReference type="Pfam" id="PF13673">
    <property type="entry name" value="Acetyltransf_10"/>
    <property type="match status" value="1"/>
</dbReference>
<keyword evidence="2" id="KW-0808">Transferase</keyword>
<feature type="domain" description="N-acetyltransferase" evidence="1">
    <location>
        <begin position="1"/>
        <end position="154"/>
    </location>
</feature>
<evidence type="ECO:0000313" key="2">
    <source>
        <dbReference type="EMBL" id="MCT8328499.1"/>
    </source>
</evidence>
<dbReference type="PANTHER" id="PTHR43451:SF1">
    <property type="entry name" value="ACETYLTRANSFERASE"/>
    <property type="match status" value="1"/>
</dbReference>
<keyword evidence="3" id="KW-1185">Reference proteome</keyword>
<dbReference type="Gene3D" id="3.40.630.30">
    <property type="match status" value="1"/>
</dbReference>
<comment type="caution">
    <text evidence="2">The sequence shown here is derived from an EMBL/GenBank/DDBJ whole genome shotgun (WGS) entry which is preliminary data.</text>
</comment>